<keyword evidence="6" id="KW-1185">Reference proteome</keyword>
<keyword evidence="3" id="KW-0408">Iron</keyword>
<gene>
    <name evidence="5" type="ORF">SP90_10170</name>
</gene>
<sequence length="375" mass="42253">MSTVLSFPTAKIRSVLDGYDKVLQKAMPLKAAHKRDLPYAVADLSRMLTNERGGMRANYWATPRSLSAYLRFFLPWNLYRLSWLLPQLHIPLKNGDTVLDLGSGPLTFVQALWLSRPDLRNKDLTFICTDVAKKPMEHGRRIFEAMAGVEPGKGPWKIKLVRETLEKSLRNSYGKMALVTGANVLNELSASRGQTMEDRFYELAYNMASACKEDGSILFVEPGTRLGGKIIGLTRAGLLEEGYLPQAPCPHEVECPMLDRNATGWCHFNMTADHAPMWLRDLTQRARMNRKNVSLSFLLASKAHPEYAENVRVLSDPVIIPGRKQKARYACSHKGIALLHEAENFESGSLVDVEWQDNPRKDAKTGALEVFPKRR</sequence>
<dbReference type="GO" id="GO:0046872">
    <property type="term" value="F:metal ion binding"/>
    <property type="evidence" value="ECO:0007669"/>
    <property type="project" value="UniProtKB-KW"/>
</dbReference>
<dbReference type="EMBL" id="JXMS01000016">
    <property type="protein sequence ID" value="OBQ50271.1"/>
    <property type="molecule type" value="Genomic_DNA"/>
</dbReference>
<keyword evidence="4" id="KW-0411">Iron-sulfur</keyword>
<dbReference type="PANTHER" id="PTHR13184:SF5">
    <property type="entry name" value="METHYLTRANSFERASE-LIKE PROTEIN 17, MITOCHONDRIAL"/>
    <property type="match status" value="1"/>
</dbReference>
<keyword evidence="2" id="KW-0809">Transit peptide</keyword>
<comment type="caution">
    <text evidence="5">The sequence shown here is derived from an EMBL/GenBank/DDBJ whole genome shotgun (WGS) entry which is preliminary data.</text>
</comment>
<reference evidence="5 6" key="1">
    <citation type="submission" date="2015-01" db="EMBL/GenBank/DDBJ databases">
        <title>Desulfovibrio sp. JC271 draft genome sequence.</title>
        <authorList>
            <person name="Shivani Y."/>
            <person name="Subhash Y."/>
            <person name="Sasikala C."/>
            <person name="Ramana C.V."/>
        </authorList>
    </citation>
    <scope>NUCLEOTIDE SEQUENCE [LARGE SCALE GENOMIC DNA]</scope>
    <source>
        <strain evidence="5 6">JC271</strain>
    </source>
</reference>
<keyword evidence="1" id="KW-0479">Metal-binding</keyword>
<dbReference type="GO" id="GO:0008168">
    <property type="term" value="F:methyltransferase activity"/>
    <property type="evidence" value="ECO:0007669"/>
    <property type="project" value="InterPro"/>
</dbReference>
<evidence type="ECO:0000313" key="6">
    <source>
        <dbReference type="Proteomes" id="UP000091979"/>
    </source>
</evidence>
<dbReference type="RefSeq" id="WP_066855386.1">
    <property type="nucleotide sequence ID" value="NZ_JXMS01000016.1"/>
</dbReference>
<evidence type="ECO:0000256" key="4">
    <source>
        <dbReference type="ARBA" id="ARBA00023014"/>
    </source>
</evidence>
<dbReference type="GO" id="GO:0051536">
    <property type="term" value="F:iron-sulfur cluster binding"/>
    <property type="evidence" value="ECO:0007669"/>
    <property type="project" value="UniProtKB-KW"/>
</dbReference>
<dbReference type="InterPro" id="IPR052571">
    <property type="entry name" value="Mt_RNA_Methyltransferase"/>
</dbReference>
<dbReference type="PATRIC" id="fig|1560234.3.peg.874"/>
<accession>A0A1B7XBZ8</accession>
<proteinExistence type="predicted"/>
<evidence type="ECO:0000313" key="5">
    <source>
        <dbReference type="EMBL" id="OBQ50271.1"/>
    </source>
</evidence>
<dbReference type="GO" id="GO:0015935">
    <property type="term" value="C:small ribosomal subunit"/>
    <property type="evidence" value="ECO:0007669"/>
    <property type="project" value="TreeGrafter"/>
</dbReference>
<evidence type="ECO:0000256" key="2">
    <source>
        <dbReference type="ARBA" id="ARBA00022946"/>
    </source>
</evidence>
<name>A0A1B7XBZ8_9BACT</name>
<evidence type="ECO:0000256" key="3">
    <source>
        <dbReference type="ARBA" id="ARBA00023004"/>
    </source>
</evidence>
<dbReference type="GO" id="GO:0003735">
    <property type="term" value="F:structural constituent of ribosome"/>
    <property type="evidence" value="ECO:0007669"/>
    <property type="project" value="TreeGrafter"/>
</dbReference>
<dbReference type="Pfam" id="PF09243">
    <property type="entry name" value="Rsm22"/>
    <property type="match status" value="1"/>
</dbReference>
<dbReference type="InterPro" id="IPR015324">
    <property type="entry name" value="Ribosomal_Rsm22-like"/>
</dbReference>
<protein>
    <recommendedName>
        <fullName evidence="7">rRNA methyltransferase</fullName>
    </recommendedName>
</protein>
<evidence type="ECO:0000256" key="1">
    <source>
        <dbReference type="ARBA" id="ARBA00022723"/>
    </source>
</evidence>
<evidence type="ECO:0008006" key="7">
    <source>
        <dbReference type="Google" id="ProtNLM"/>
    </source>
</evidence>
<dbReference type="STRING" id="1560234.SP90_10170"/>
<dbReference type="Gene3D" id="3.40.50.150">
    <property type="entry name" value="Vaccinia Virus protein VP39"/>
    <property type="match status" value="1"/>
</dbReference>
<dbReference type="OrthoDB" id="9799639at2"/>
<dbReference type="AlphaFoldDB" id="A0A1B7XBZ8"/>
<dbReference type="GO" id="GO:0006412">
    <property type="term" value="P:translation"/>
    <property type="evidence" value="ECO:0007669"/>
    <property type="project" value="InterPro"/>
</dbReference>
<dbReference type="InterPro" id="IPR029063">
    <property type="entry name" value="SAM-dependent_MTases_sf"/>
</dbReference>
<dbReference type="Proteomes" id="UP000091979">
    <property type="component" value="Unassembled WGS sequence"/>
</dbReference>
<dbReference type="SUPFAM" id="SSF53335">
    <property type="entry name" value="S-adenosyl-L-methionine-dependent methyltransferases"/>
    <property type="match status" value="1"/>
</dbReference>
<dbReference type="PANTHER" id="PTHR13184">
    <property type="entry name" value="37S RIBOSOMAL PROTEIN S22"/>
    <property type="match status" value="1"/>
</dbReference>
<organism evidence="5 6">
    <name type="scientific">Halodesulfovibrio spirochaetisodalis</name>
    <dbReference type="NCBI Taxonomy" id="1560234"/>
    <lineage>
        <taxon>Bacteria</taxon>
        <taxon>Pseudomonadati</taxon>
        <taxon>Thermodesulfobacteriota</taxon>
        <taxon>Desulfovibrionia</taxon>
        <taxon>Desulfovibrionales</taxon>
        <taxon>Desulfovibrionaceae</taxon>
        <taxon>Halodesulfovibrio</taxon>
    </lineage>
</organism>